<feature type="domain" description="DUF3048" evidence="4">
    <location>
        <begin position="245"/>
        <end position="358"/>
    </location>
</feature>
<dbReference type="PROSITE" id="PS51257">
    <property type="entry name" value="PROKAR_LIPOPROTEIN"/>
    <property type="match status" value="1"/>
</dbReference>
<protein>
    <recommendedName>
        <fullName evidence="7">DUF3048 domain-containing protein</fullName>
    </recommendedName>
</protein>
<dbReference type="RefSeq" id="WP_188525195.1">
    <property type="nucleotide sequence ID" value="NZ_BMDG01000015.1"/>
</dbReference>
<reference evidence="6" key="1">
    <citation type="journal article" date="2019" name="Int. J. Syst. Evol. Microbiol.">
        <title>The Global Catalogue of Microorganisms (GCM) 10K type strain sequencing project: providing services to taxonomists for standard genome sequencing and annotation.</title>
        <authorList>
            <consortium name="The Broad Institute Genomics Platform"/>
            <consortium name="The Broad Institute Genome Sequencing Center for Infectious Disease"/>
            <person name="Wu L."/>
            <person name="Ma J."/>
        </authorList>
    </citation>
    <scope>NUCLEOTIDE SEQUENCE [LARGE SCALE GENOMIC DNA]</scope>
    <source>
        <strain evidence="6">CCM 8653</strain>
    </source>
</reference>
<evidence type="ECO:0000259" key="4">
    <source>
        <dbReference type="Pfam" id="PF17479"/>
    </source>
</evidence>
<proteinExistence type="predicted"/>
<dbReference type="InterPro" id="IPR023158">
    <property type="entry name" value="YerB-like_sf"/>
</dbReference>
<dbReference type="Pfam" id="PF17479">
    <property type="entry name" value="DUF3048_C"/>
    <property type="match status" value="1"/>
</dbReference>
<feature type="chain" id="PRO_5046536226" description="DUF3048 domain-containing protein" evidence="2">
    <location>
        <begin position="34"/>
        <end position="371"/>
    </location>
</feature>
<evidence type="ECO:0000256" key="2">
    <source>
        <dbReference type="SAM" id="SignalP"/>
    </source>
</evidence>
<evidence type="ECO:0000313" key="6">
    <source>
        <dbReference type="Proteomes" id="UP000632535"/>
    </source>
</evidence>
<feature type="region of interest" description="Disordered" evidence="1">
    <location>
        <begin position="42"/>
        <end position="89"/>
    </location>
</feature>
<dbReference type="Gene3D" id="3.50.90.10">
    <property type="entry name" value="YerB-like"/>
    <property type="match status" value="1"/>
</dbReference>
<dbReference type="EMBL" id="BMDG01000015">
    <property type="protein sequence ID" value="GGI11555.1"/>
    <property type="molecule type" value="Genomic_DNA"/>
</dbReference>
<dbReference type="InterPro" id="IPR021416">
    <property type="entry name" value="DUF3048_N"/>
</dbReference>
<dbReference type="SUPFAM" id="SSF159774">
    <property type="entry name" value="YerB-like"/>
    <property type="match status" value="1"/>
</dbReference>
<gene>
    <name evidence="5" type="ORF">GCM10007368_36780</name>
</gene>
<keyword evidence="2" id="KW-0732">Signal</keyword>
<feature type="signal peptide" evidence="2">
    <location>
        <begin position="1"/>
        <end position="33"/>
    </location>
</feature>
<accession>A0ABQ2BA10</accession>
<feature type="domain" description="DUF3048" evidence="3">
    <location>
        <begin position="76"/>
        <end position="214"/>
    </location>
</feature>
<dbReference type="Pfam" id="PF11258">
    <property type="entry name" value="DUF3048"/>
    <property type="match status" value="1"/>
</dbReference>
<name>A0ABQ2BA10_9MICO</name>
<evidence type="ECO:0000256" key="1">
    <source>
        <dbReference type="SAM" id="MobiDB-lite"/>
    </source>
</evidence>
<dbReference type="Proteomes" id="UP000632535">
    <property type="component" value="Unassembled WGS sequence"/>
</dbReference>
<organism evidence="5 6">
    <name type="scientific">Isoptericola cucumis</name>
    <dbReference type="NCBI Taxonomy" id="1776856"/>
    <lineage>
        <taxon>Bacteria</taxon>
        <taxon>Bacillati</taxon>
        <taxon>Actinomycetota</taxon>
        <taxon>Actinomycetes</taxon>
        <taxon>Micrococcales</taxon>
        <taxon>Promicromonosporaceae</taxon>
        <taxon>Isoptericola</taxon>
    </lineage>
</organism>
<sequence length="371" mass="39151">MPAPHARRAARRGTLRARGAVAVAAALALLATAGCSPGADQAPTVTVAPDPAVPKSAPPEPVPPPKPKPKPVVWPLTGGKTGTKKVPRRASVAVKIENSPVSRPHTGLHRADIVWEQVVEGGISRFVAVYHSDLPKAVGPVRSVRPMDPAIVAPMRGILAYTGGQPPFIRAVTEANVQSVLMDRGSPGFHRSGARLAPHNVYGNVRTFAAQAGKGRAKPPAAQFHYARSYGKGSTSEGRKVRTADVRLSAAQRTVWTWSATAKKYARSDGGTPSVSSGRRVAARNVLLMSTRVVNTGYRDPGGAPVPKTQMVGKGKGVLLSAGRAIPVTWKKKSEREPVRLRTGGGDPVLLNPGNLWVELVPRGDGSWRLP</sequence>
<feature type="compositionally biased region" description="Pro residues" evidence="1">
    <location>
        <begin position="56"/>
        <end position="72"/>
    </location>
</feature>
<evidence type="ECO:0000313" key="5">
    <source>
        <dbReference type="EMBL" id="GGI11555.1"/>
    </source>
</evidence>
<evidence type="ECO:0000259" key="3">
    <source>
        <dbReference type="Pfam" id="PF11258"/>
    </source>
</evidence>
<feature type="compositionally biased region" description="Low complexity" evidence="1">
    <location>
        <begin position="42"/>
        <end position="55"/>
    </location>
</feature>
<evidence type="ECO:0008006" key="7">
    <source>
        <dbReference type="Google" id="ProtNLM"/>
    </source>
</evidence>
<keyword evidence="6" id="KW-1185">Reference proteome</keyword>
<dbReference type="InterPro" id="IPR035328">
    <property type="entry name" value="DUF3048_C"/>
</dbReference>
<comment type="caution">
    <text evidence="5">The sequence shown here is derived from an EMBL/GenBank/DDBJ whole genome shotgun (WGS) entry which is preliminary data.</text>
</comment>